<proteinExistence type="predicted"/>
<name>A0A0K2UX36_LEPSM</name>
<evidence type="ECO:0000313" key="1">
    <source>
        <dbReference type="EMBL" id="CDW42814.1"/>
    </source>
</evidence>
<organism evidence="1">
    <name type="scientific">Lepeophtheirus salmonis</name>
    <name type="common">Salmon louse</name>
    <name type="synonym">Caligus salmonis</name>
    <dbReference type="NCBI Taxonomy" id="72036"/>
    <lineage>
        <taxon>Eukaryota</taxon>
        <taxon>Metazoa</taxon>
        <taxon>Ecdysozoa</taxon>
        <taxon>Arthropoda</taxon>
        <taxon>Crustacea</taxon>
        <taxon>Multicrustacea</taxon>
        <taxon>Hexanauplia</taxon>
        <taxon>Copepoda</taxon>
        <taxon>Siphonostomatoida</taxon>
        <taxon>Caligidae</taxon>
        <taxon>Lepeophtheirus</taxon>
    </lineage>
</organism>
<feature type="non-terminal residue" evidence="1">
    <location>
        <position position="1"/>
    </location>
</feature>
<dbReference type="EMBL" id="HACA01025453">
    <property type="protein sequence ID" value="CDW42814.1"/>
    <property type="molecule type" value="Transcribed_RNA"/>
</dbReference>
<reference evidence="1" key="1">
    <citation type="submission" date="2014-05" db="EMBL/GenBank/DDBJ databases">
        <authorList>
            <person name="Chronopoulou M."/>
        </authorList>
    </citation>
    <scope>NUCLEOTIDE SEQUENCE</scope>
    <source>
        <tissue evidence="1">Whole organism</tissue>
    </source>
</reference>
<accession>A0A0K2UX36</accession>
<protein>
    <submittedName>
        <fullName evidence="1">Uncharacterized protein</fullName>
    </submittedName>
</protein>
<sequence>EISTPDGILREDIREKRTYAVTWLDILKVFNLVRDPSIGLVCQRFEVLTIITDYIC</sequence>
<dbReference type="AlphaFoldDB" id="A0A0K2UX36"/>